<organism evidence="3 4">
    <name type="scientific">Pelobates cultripes</name>
    <name type="common">Western spadefoot toad</name>
    <dbReference type="NCBI Taxonomy" id="61616"/>
    <lineage>
        <taxon>Eukaryota</taxon>
        <taxon>Metazoa</taxon>
        <taxon>Chordata</taxon>
        <taxon>Craniata</taxon>
        <taxon>Vertebrata</taxon>
        <taxon>Euteleostomi</taxon>
        <taxon>Amphibia</taxon>
        <taxon>Batrachia</taxon>
        <taxon>Anura</taxon>
        <taxon>Pelobatoidea</taxon>
        <taxon>Pelobatidae</taxon>
        <taxon>Pelobates</taxon>
    </lineage>
</organism>
<dbReference type="PANTHER" id="PTHR12496:SF9">
    <property type="entry name" value="METHYLTRANSFERASE-LIKE PROTEIN 25-RELATED"/>
    <property type="match status" value="1"/>
</dbReference>
<dbReference type="Pfam" id="PF13679">
    <property type="entry name" value="Methyltransf_32"/>
    <property type="match status" value="1"/>
</dbReference>
<dbReference type="SUPFAM" id="SSF53335">
    <property type="entry name" value="S-adenosyl-L-methionine-dependent methyltransferases"/>
    <property type="match status" value="1"/>
</dbReference>
<dbReference type="CDD" id="cd02440">
    <property type="entry name" value="AdoMet_MTases"/>
    <property type="match status" value="1"/>
</dbReference>
<dbReference type="PANTHER" id="PTHR12496">
    <property type="entry name" value="CGI-41 METHYLTRANSFERASE"/>
    <property type="match status" value="1"/>
</dbReference>
<feature type="domain" description="Methyltransferase" evidence="2">
    <location>
        <begin position="140"/>
        <end position="412"/>
    </location>
</feature>
<accession>A0AAD1VXY4</accession>
<dbReference type="Proteomes" id="UP001295444">
    <property type="component" value="Chromosome 03"/>
</dbReference>
<dbReference type="InterPro" id="IPR025714">
    <property type="entry name" value="Methyltranfer_dom"/>
</dbReference>
<dbReference type="InterPro" id="IPR052220">
    <property type="entry name" value="METTL25"/>
</dbReference>
<gene>
    <name evidence="3" type="ORF">PECUL_23A008078</name>
</gene>
<sequence length="613" mass="68818">MMLTQLPEISSDQVKEAIRKLVQFLQATLRISDAHTVDFYTEDVWDKLVAISPDTVLSSLSQHPRTSVREYSDIPDVSSIFSDATQKLVNLDAFVEASQYHSLVNLGVCTQVDKLLDAFSIQRRPKTDTEVKADQFMNDKKSHEVLIMSDLVDTVANICGVKQVIDLGAGKGYLSSYLSMRYDLKVYGIDSSHTNTDGAKKRNRKLKKYWQVYETNTSKTSRAHTSDQKKTSSLPKASSLEVNTNRSISKPQISSLTLEGLSISDSTAADNINVAKDLFKKEIHKEDCTTIDTADVSETTLSFLDVLPSGAVELPLESNSVVKVLSEQERAQRKENNLKLKRQSESNVYKPLTSYVTAETELRDIITDFEKAIMVGLHTCGDLAPNTLRIYTSKPEIKAVCSVGCCYHLLSEEFDSPDKAKTAEAWGFPLSQFLKENCCCIGRNARMSACLALERVAVGQGLPSESLFYRAVLQVICRDVYGITQREWQKLQKTSTSDLKDKVSEQRVGKIYAKSTSFADYVRKSLRKLGQDDSKLSDQQIRDYFETFKHRKIELEAFNMLKVSLAPCIEALILLDRLCYLKEQEGLGWSGVVRLFDPVKSPRCYAVISLKPL</sequence>
<dbReference type="Gene3D" id="3.40.50.150">
    <property type="entry name" value="Vaccinia Virus protein VP39"/>
    <property type="match status" value="1"/>
</dbReference>
<feature type="region of interest" description="Disordered" evidence="1">
    <location>
        <begin position="220"/>
        <end position="245"/>
    </location>
</feature>
<proteinExistence type="predicted"/>
<keyword evidence="4" id="KW-1185">Reference proteome</keyword>
<dbReference type="AlphaFoldDB" id="A0AAD1VXY4"/>
<feature type="compositionally biased region" description="Polar residues" evidence="1">
    <location>
        <begin position="231"/>
        <end position="245"/>
    </location>
</feature>
<dbReference type="EMBL" id="OW240914">
    <property type="protein sequence ID" value="CAH2277647.1"/>
    <property type="molecule type" value="Genomic_DNA"/>
</dbReference>
<reference evidence="3" key="1">
    <citation type="submission" date="2022-03" db="EMBL/GenBank/DDBJ databases">
        <authorList>
            <person name="Alioto T."/>
            <person name="Alioto T."/>
            <person name="Gomez Garrido J."/>
        </authorList>
    </citation>
    <scope>NUCLEOTIDE SEQUENCE</scope>
</reference>
<evidence type="ECO:0000313" key="4">
    <source>
        <dbReference type="Proteomes" id="UP001295444"/>
    </source>
</evidence>
<evidence type="ECO:0000313" key="3">
    <source>
        <dbReference type="EMBL" id="CAH2277647.1"/>
    </source>
</evidence>
<evidence type="ECO:0000256" key="1">
    <source>
        <dbReference type="SAM" id="MobiDB-lite"/>
    </source>
</evidence>
<evidence type="ECO:0000259" key="2">
    <source>
        <dbReference type="Pfam" id="PF13679"/>
    </source>
</evidence>
<dbReference type="InterPro" id="IPR029063">
    <property type="entry name" value="SAM-dependent_MTases_sf"/>
</dbReference>
<protein>
    <recommendedName>
        <fullName evidence="2">Methyltransferase domain-containing protein</fullName>
    </recommendedName>
</protein>
<name>A0AAD1VXY4_PELCU</name>